<dbReference type="Pfam" id="PF07505">
    <property type="entry name" value="DUF5131"/>
    <property type="match status" value="1"/>
</dbReference>
<gene>
    <name evidence="1" type="ORF">DXA63_14395</name>
</gene>
<proteinExistence type="predicted"/>
<dbReference type="EMBL" id="QSCI01000101">
    <property type="protein sequence ID" value="RGX90399.1"/>
    <property type="molecule type" value="Genomic_DNA"/>
</dbReference>
<accession>A0AA92UJY6</accession>
<dbReference type="AlphaFoldDB" id="A0AA92UJY6"/>
<protein>
    <submittedName>
        <fullName evidence="1">Phage Gp37/Gp68 family protein</fullName>
    </submittedName>
</protein>
<comment type="caution">
    <text evidence="1">The sequence shown here is derived from an EMBL/GenBank/DDBJ whole genome shotgun (WGS) entry which is preliminary data.</text>
</comment>
<dbReference type="Proteomes" id="UP000285604">
    <property type="component" value="Unassembled WGS sequence"/>
</dbReference>
<organism evidence="1 2">
    <name type="scientific">Segatella copri</name>
    <dbReference type="NCBI Taxonomy" id="165179"/>
    <lineage>
        <taxon>Bacteria</taxon>
        <taxon>Pseudomonadati</taxon>
        <taxon>Bacteroidota</taxon>
        <taxon>Bacteroidia</taxon>
        <taxon>Bacteroidales</taxon>
        <taxon>Prevotellaceae</taxon>
        <taxon>Segatella</taxon>
    </lineage>
</organism>
<reference evidence="1 2" key="1">
    <citation type="submission" date="2018-08" db="EMBL/GenBank/DDBJ databases">
        <title>A genome reference for cultivated species of the human gut microbiota.</title>
        <authorList>
            <person name="Zou Y."/>
            <person name="Xue W."/>
            <person name="Luo G."/>
        </authorList>
    </citation>
    <scope>NUCLEOTIDE SEQUENCE [LARGE SCALE GENOMIC DNA]</scope>
    <source>
        <strain evidence="1 2">OF03-3</strain>
    </source>
</reference>
<dbReference type="InterPro" id="IPR011101">
    <property type="entry name" value="DUF5131"/>
</dbReference>
<evidence type="ECO:0000313" key="1">
    <source>
        <dbReference type="EMBL" id="RGX90399.1"/>
    </source>
</evidence>
<sequence>MRATKIEWTERTWNPVTGCTKRSNGCKHCYAEAMARRLFAMGNYKYRNGFKNTIHPEALEEPLKWRKDSVVFVCSMGDLFHEDVPFEFVDEVMDIIRKTPQHTYQLLTKRAERMAEYFSSRFIPQNVWLGVTVEDTLTKFRIDFLRNLSAQVKFLSCEPLLCDLGKLDLKGIDWIIVGGESGPIARPMKEEWVLNIKQQAEKNAIPFFFKQWGTWSKDGIKGNKKKNGKLLQGEIIQQMPKVVHENFRNKEQTKFEE</sequence>
<name>A0AA92UJY6_9BACT</name>
<evidence type="ECO:0000313" key="2">
    <source>
        <dbReference type="Proteomes" id="UP000285604"/>
    </source>
</evidence>